<dbReference type="GO" id="GO:0004565">
    <property type="term" value="F:beta-galactosidase activity"/>
    <property type="evidence" value="ECO:0007669"/>
    <property type="project" value="InterPro"/>
</dbReference>
<sequence length="1032" mass="114597">MRKRYAVSVFLLLLACGGLPAAALIDESFRTLEALENICEERTVIMPGESGLILGGPGSKGEKAGIRLASPAPFAGFTLKLGNFHWSHNAPQGGHPTEILLLNSLKQGYVVALRSGELTFFRQDAPGQRTELGRCGGLWAAGTGFTVPREFTVSRTENGRWNLGFSGIDRTLAAEDNRYRNLNSVSLTYGVYIHGYSANLGSVLLYREEKTGREHGGGVAFFDPWGGSAASGPVACAAEALRKAGLRVRLISGGGERPAFDAAGCLIVPGAALADRDLEAVLDYLRSGGRLLIWGEIDWELGSPAGRRFCERILGTVRAPRSRQCSPLALTPAGEQYPGLRALDGFAPGSLALLPLDNSIEKQTLLPQVETVNLAEAVYDGRNWVQQPDRFRGTPLQLSIHRGGEFAGSRVLYAALPLKPESADFAPVMKALLECLDRPAGPYAEEGPRSAGLNRRNFFRYPGAVMGALCFANFRYLGDPVFDEDLDLAEMQVVCYCIPWLVEPRDGEIVDWERLDEIVAGVGRKGKKLMLDPYPSNFNWKAFRWVPDDAVYQPEFERKYLDAMRRIALRYKENPVLVAMWCTPHTHSADFAVYRTPENHRLWTDYLRTVKKLSLPELNRRYGLSLKSFDEVPFPEEDAQLPYNIGPLWSDYVDFHVYSYQNFLRRTIRTIRDVIPELPLTIRSAFMDPALSMAVAAEFPDVATHIECLETSINTEGFYRSYALGFGIPITGENGWPKASPAATRMALADFLLGNYAALTYSFDGIRWARASFPEFREVALVRREMAGARYPQPQLGLLLPDSTLYSSRPANFFSIEKLPSLEFTLEQMTCPFVGVSSELPRLDKIRVLLDTGTNRVFSPQLKRELAAFLRRGGVFVGFPESGKYTRDGSAGFLESLKLPAEPGEYAVGSGKVILLPGVKEQSCDSLRKLFRRLGLKSPVAIDVPVCNALFEKGDTRYLVLFDKRRELVGSFFRESTHDAETAKLPALELTVAPEFEFSEVRDAVTNVPYPVRDGRIRVKLPPARFLVLRFE</sequence>
<reference evidence="5 6" key="1">
    <citation type="submission" date="2019-08" db="EMBL/GenBank/DDBJ databases">
        <title>In-depth cultivation of the pig gut microbiome towards novel bacterial diversity and tailored functional studies.</title>
        <authorList>
            <person name="Wylensek D."/>
            <person name="Hitch T.C.A."/>
            <person name="Clavel T."/>
        </authorList>
    </citation>
    <scope>NUCLEOTIDE SEQUENCE [LARGE SCALE GENOMIC DNA]</scope>
    <source>
        <strain evidence="5 6">BBE-744-WT-12</strain>
    </source>
</reference>
<evidence type="ECO:0000256" key="3">
    <source>
        <dbReference type="SAM" id="SignalP"/>
    </source>
</evidence>
<comment type="caution">
    <text evidence="5">The sequence shown here is derived from an EMBL/GenBank/DDBJ whole genome shotgun (WGS) entry which is preliminary data.</text>
</comment>
<proteinExistence type="predicted"/>
<dbReference type="PROSITE" id="PS51257">
    <property type="entry name" value="PROKAR_LIPOPROTEIN"/>
    <property type="match status" value="1"/>
</dbReference>
<organism evidence="5 6">
    <name type="scientific">Victivallis lenta</name>
    <dbReference type="NCBI Taxonomy" id="2606640"/>
    <lineage>
        <taxon>Bacteria</taxon>
        <taxon>Pseudomonadati</taxon>
        <taxon>Lentisphaerota</taxon>
        <taxon>Lentisphaeria</taxon>
        <taxon>Victivallales</taxon>
        <taxon>Victivallaceae</taxon>
        <taxon>Victivallis</taxon>
    </lineage>
</organism>
<name>A0A844G8C1_9BACT</name>
<dbReference type="InterPro" id="IPR017853">
    <property type="entry name" value="GH"/>
</dbReference>
<dbReference type="GO" id="GO:0009341">
    <property type="term" value="C:beta-galactosidase complex"/>
    <property type="evidence" value="ECO:0007669"/>
    <property type="project" value="InterPro"/>
</dbReference>
<evidence type="ECO:0000313" key="5">
    <source>
        <dbReference type="EMBL" id="MST98678.1"/>
    </source>
</evidence>
<feature type="signal peptide" evidence="3">
    <location>
        <begin position="1"/>
        <end position="21"/>
    </location>
</feature>
<evidence type="ECO:0000256" key="2">
    <source>
        <dbReference type="ARBA" id="ARBA00023295"/>
    </source>
</evidence>
<dbReference type="GO" id="GO:0005975">
    <property type="term" value="P:carbohydrate metabolic process"/>
    <property type="evidence" value="ECO:0007669"/>
    <property type="project" value="InterPro"/>
</dbReference>
<dbReference type="Proteomes" id="UP000435649">
    <property type="component" value="Unassembled WGS sequence"/>
</dbReference>
<keyword evidence="2" id="KW-0326">Glycosidase</keyword>
<dbReference type="Gene3D" id="3.20.20.80">
    <property type="entry name" value="Glycosidases"/>
    <property type="match status" value="1"/>
</dbReference>
<dbReference type="AlphaFoldDB" id="A0A844G8C1"/>
<evidence type="ECO:0000313" key="6">
    <source>
        <dbReference type="Proteomes" id="UP000435649"/>
    </source>
</evidence>
<dbReference type="SUPFAM" id="SSF51445">
    <property type="entry name" value="(Trans)glycosidases"/>
    <property type="match status" value="1"/>
</dbReference>
<dbReference type="InterPro" id="IPR013529">
    <property type="entry name" value="Glyco_hydro_42_N"/>
</dbReference>
<keyword evidence="3" id="KW-0732">Signal</keyword>
<evidence type="ECO:0000256" key="1">
    <source>
        <dbReference type="ARBA" id="ARBA00022801"/>
    </source>
</evidence>
<dbReference type="RefSeq" id="WP_154419584.1">
    <property type="nucleotide sequence ID" value="NZ_VUNS01000022.1"/>
</dbReference>
<dbReference type="Pfam" id="PF02449">
    <property type="entry name" value="Glyco_hydro_42"/>
    <property type="match status" value="1"/>
</dbReference>
<dbReference type="EMBL" id="VUNS01000022">
    <property type="protein sequence ID" value="MST98678.1"/>
    <property type="molecule type" value="Genomic_DNA"/>
</dbReference>
<keyword evidence="1" id="KW-0378">Hydrolase</keyword>
<feature type="domain" description="Glycoside hydrolase family 42 N-terminal" evidence="4">
    <location>
        <begin position="553"/>
        <end position="689"/>
    </location>
</feature>
<feature type="chain" id="PRO_5032729310" description="Glycoside hydrolase family 42 N-terminal domain-containing protein" evidence="3">
    <location>
        <begin position="22"/>
        <end position="1032"/>
    </location>
</feature>
<keyword evidence="6" id="KW-1185">Reference proteome</keyword>
<protein>
    <recommendedName>
        <fullName evidence="4">Glycoside hydrolase family 42 N-terminal domain-containing protein</fullName>
    </recommendedName>
</protein>
<gene>
    <name evidence="5" type="ORF">FYJ85_16690</name>
</gene>
<accession>A0A844G8C1</accession>
<evidence type="ECO:0000259" key="4">
    <source>
        <dbReference type="Pfam" id="PF02449"/>
    </source>
</evidence>